<reference evidence="7 8" key="2">
    <citation type="submission" date="2019-11" db="EMBL/GenBank/DDBJ databases">
        <authorList>
            <person name="Lu H."/>
        </authorList>
    </citation>
    <scope>NUCLEOTIDE SEQUENCE [LARGE SCALE GENOMIC DNA]</scope>
    <source>
        <strain evidence="7 8">FIM1</strain>
    </source>
</reference>
<organism evidence="7 8">
    <name type="scientific">Kluyveromyces marxianus</name>
    <name type="common">Yeast</name>
    <name type="synonym">Candida kefyr</name>
    <dbReference type="NCBI Taxonomy" id="4911"/>
    <lineage>
        <taxon>Eukaryota</taxon>
        <taxon>Fungi</taxon>
        <taxon>Dikarya</taxon>
        <taxon>Ascomycota</taxon>
        <taxon>Saccharomycotina</taxon>
        <taxon>Saccharomycetes</taxon>
        <taxon>Saccharomycetales</taxon>
        <taxon>Saccharomycetaceae</taxon>
        <taxon>Kluyveromyces</taxon>
    </lineage>
</organism>
<feature type="compositionally biased region" description="Polar residues" evidence="5">
    <location>
        <begin position="273"/>
        <end position="289"/>
    </location>
</feature>
<keyword evidence="8" id="KW-1185">Reference proteome</keyword>
<name>A0ABX6ERR4_KLUMA</name>
<feature type="region of interest" description="Disordered" evidence="5">
    <location>
        <begin position="303"/>
        <end position="337"/>
    </location>
</feature>
<feature type="region of interest" description="Disordered" evidence="5">
    <location>
        <begin position="270"/>
        <end position="290"/>
    </location>
</feature>
<gene>
    <name evidence="7" type="primary">GRH1</name>
    <name evidence="7" type="ORF">FIM1_808</name>
</gene>
<evidence type="ECO:0000256" key="5">
    <source>
        <dbReference type="SAM" id="MobiDB-lite"/>
    </source>
</evidence>
<evidence type="ECO:0000313" key="8">
    <source>
        <dbReference type="Proteomes" id="UP000422736"/>
    </source>
</evidence>
<dbReference type="PROSITE" id="PS51865">
    <property type="entry name" value="PDZ_GRASP"/>
    <property type="match status" value="2"/>
</dbReference>
<keyword evidence="4" id="KW-0472">Membrane</keyword>
<comment type="subcellular location">
    <subcellularLocation>
        <location evidence="1">Golgi apparatus membrane</location>
    </subcellularLocation>
</comment>
<sequence length="390" mass="42823">MFRIAKNLVKTLEESVTGTVGDKPVDSYFHSVPPQLFPIKENDARYSQQADSLYGLRVVQVSETQLQLNSFFDYIIGFNNKPIPLVEESQAVYPDYRKIISLFNEHCGNSIKLHVWSGKGGVYREEYLYVSPKNTVSEIPLDDTGSQSLATSQMFEPLGFKVQWSPLVAATFSYHVLQLNIENGPAALAGLIPDQDYIIACQDGLLATGGEHLLQDIVRSRANHSLVLYVYNKGVDCVRPVTVQIGPDGRLGCNVGYGFLHRIPAPVQRFDSESNQEATESPDLQTFKQDPNIIQPLIQPTIASLPTGSAKPNVNPAIPGLRRQAQHHHHRAANAANAASATVMMADYFQEGKDQSPKVSSATATPPPPPPQSNPVQTEESTDSANNNEE</sequence>
<reference evidence="7 8" key="1">
    <citation type="submission" date="2016-03" db="EMBL/GenBank/DDBJ databases">
        <title>How can Kluyveromyces marxianus grow so fast - potential evolutionary course in Saccharomyces Complex revealed by comparative genomics.</title>
        <authorList>
            <person name="Mo W."/>
            <person name="Lu W."/>
            <person name="Yang X."/>
            <person name="Qi J."/>
            <person name="Lv H."/>
        </authorList>
    </citation>
    <scope>NUCLEOTIDE SEQUENCE [LARGE SCALE GENOMIC DNA]</scope>
    <source>
        <strain evidence="7 8">FIM1</strain>
    </source>
</reference>
<proteinExistence type="predicted"/>
<evidence type="ECO:0000256" key="4">
    <source>
        <dbReference type="ARBA" id="ARBA00023136"/>
    </source>
</evidence>
<dbReference type="Pfam" id="PF04495">
    <property type="entry name" value="GRASP55_65"/>
    <property type="match status" value="1"/>
</dbReference>
<dbReference type="Gene3D" id="2.30.42.10">
    <property type="match status" value="2"/>
</dbReference>
<keyword evidence="2" id="KW-0677">Repeat</keyword>
<dbReference type="InterPro" id="IPR024958">
    <property type="entry name" value="GRASP_PDZ"/>
</dbReference>
<dbReference type="Proteomes" id="UP000422736">
    <property type="component" value="Chromosome 1"/>
</dbReference>
<evidence type="ECO:0000259" key="6">
    <source>
        <dbReference type="PROSITE" id="PS51865"/>
    </source>
</evidence>
<evidence type="ECO:0000256" key="2">
    <source>
        <dbReference type="ARBA" id="ARBA00022737"/>
    </source>
</evidence>
<feature type="compositionally biased region" description="Polar residues" evidence="5">
    <location>
        <begin position="303"/>
        <end position="312"/>
    </location>
</feature>
<accession>A0ABX6ERR4</accession>
<feature type="domain" description="PDZ GRASP-type" evidence="6">
    <location>
        <begin position="54"/>
        <end position="167"/>
    </location>
</feature>
<protein>
    <submittedName>
        <fullName evidence="7">GRASP65-like protein 1</fullName>
    </submittedName>
</protein>
<evidence type="ECO:0000313" key="7">
    <source>
        <dbReference type="EMBL" id="QGN14155.1"/>
    </source>
</evidence>
<dbReference type="PANTHER" id="PTHR12893:SF0">
    <property type="entry name" value="GRASP65"/>
    <property type="match status" value="1"/>
</dbReference>
<evidence type="ECO:0000256" key="1">
    <source>
        <dbReference type="ARBA" id="ARBA00004394"/>
    </source>
</evidence>
<keyword evidence="3" id="KW-0333">Golgi apparatus</keyword>
<evidence type="ECO:0000256" key="3">
    <source>
        <dbReference type="ARBA" id="ARBA00023034"/>
    </source>
</evidence>
<dbReference type="PANTHER" id="PTHR12893">
    <property type="entry name" value="GOLGI REASSEMBLY STACKING PROTEIN GRASP"/>
    <property type="match status" value="1"/>
</dbReference>
<feature type="region of interest" description="Disordered" evidence="5">
    <location>
        <begin position="349"/>
        <end position="390"/>
    </location>
</feature>
<dbReference type="InterPro" id="IPR007583">
    <property type="entry name" value="GRASP55_65"/>
</dbReference>
<dbReference type="InterPro" id="IPR036034">
    <property type="entry name" value="PDZ_sf"/>
</dbReference>
<feature type="domain" description="PDZ GRASP-type" evidence="6">
    <location>
        <begin position="172"/>
        <end position="260"/>
    </location>
</feature>
<dbReference type="EMBL" id="CP015054">
    <property type="protein sequence ID" value="QGN14155.1"/>
    <property type="molecule type" value="Genomic_DNA"/>
</dbReference>